<dbReference type="AlphaFoldDB" id="A0A7D5EH52"/>
<dbReference type="RefSeq" id="WP_176965336.1">
    <property type="nucleotide sequence ID" value="NZ_CP058215.1"/>
</dbReference>
<gene>
    <name evidence="1" type="ORF">HWN40_08520</name>
</gene>
<dbReference type="OrthoDB" id="123529at2157"/>
<keyword evidence="2" id="KW-1185">Reference proteome</keyword>
<evidence type="ECO:0000313" key="1">
    <source>
        <dbReference type="EMBL" id="QLC50280.1"/>
    </source>
</evidence>
<dbReference type="GeneID" id="55821713"/>
<name>A0A7D5EH52_9EURY</name>
<proteinExistence type="predicted"/>
<accession>A0A7D5EH52</accession>
<reference evidence="1 2" key="1">
    <citation type="submission" date="2020-06" db="EMBL/GenBank/DDBJ databases">
        <title>Methanolobus halotolerans sp. nov., isolated from a saline lake Tus in Siberia.</title>
        <authorList>
            <person name="Shen Y."/>
            <person name="Chen S.-C."/>
            <person name="Lai M.-C."/>
            <person name="Huang H.-H."/>
            <person name="Chiu H.-H."/>
            <person name="Tang S.-L."/>
            <person name="Rogozin D.Y."/>
            <person name="Degermendzhy A.G."/>
        </authorList>
    </citation>
    <scope>NUCLEOTIDE SEQUENCE [LARGE SCALE GENOMIC DNA]</scope>
    <source>
        <strain evidence="1 2">DSM 21339</strain>
    </source>
</reference>
<dbReference type="KEGG" id="mzi:HWN40_08520"/>
<dbReference type="Proteomes" id="UP000509594">
    <property type="component" value="Chromosome"/>
</dbReference>
<sequence length="137" mass="16165">MNMLYSLREWICDCDRFLFLAEVHYHNKDVVPSKHQFEHEIDGQVFEEIISRTVIHCERDSHCISFDCCLATDEFSHLVETLDNIKCERWDKMDVERIVRSQEILCKLSTALDRDIMKTYESKGFPSLYNICGADHA</sequence>
<organism evidence="1 2">
    <name type="scientific">Methanolobus zinderi</name>
    <dbReference type="NCBI Taxonomy" id="536044"/>
    <lineage>
        <taxon>Archaea</taxon>
        <taxon>Methanobacteriati</taxon>
        <taxon>Methanobacteriota</taxon>
        <taxon>Stenosarchaea group</taxon>
        <taxon>Methanomicrobia</taxon>
        <taxon>Methanosarcinales</taxon>
        <taxon>Methanosarcinaceae</taxon>
        <taxon>Methanolobus</taxon>
    </lineage>
</organism>
<dbReference type="EMBL" id="CP058215">
    <property type="protein sequence ID" value="QLC50280.1"/>
    <property type="molecule type" value="Genomic_DNA"/>
</dbReference>
<protein>
    <submittedName>
        <fullName evidence="1">Uncharacterized protein</fullName>
    </submittedName>
</protein>
<evidence type="ECO:0000313" key="2">
    <source>
        <dbReference type="Proteomes" id="UP000509594"/>
    </source>
</evidence>